<evidence type="ECO:0000313" key="4">
    <source>
        <dbReference type="Proteomes" id="UP000481858"/>
    </source>
</evidence>
<reference evidence="3 4" key="1">
    <citation type="submission" date="2019-12" db="EMBL/GenBank/DDBJ databases">
        <title>Draft genome sequence of the ascomycete Xylaria multiplex DSM 110363.</title>
        <authorList>
            <person name="Buettner E."/>
            <person name="Kellner H."/>
        </authorList>
    </citation>
    <scope>NUCLEOTIDE SEQUENCE [LARGE SCALE GENOMIC DNA]</scope>
    <source>
        <strain evidence="3 4">DSM 110363</strain>
    </source>
</reference>
<protein>
    <recommendedName>
        <fullName evidence="2">DUF7907 domain-containing protein</fullName>
    </recommendedName>
</protein>
<sequence>MHFKAVLTTGLTGLTSALPTRPLARTTGESKGFNLRVNVLDATRDLSPSVQGLYLSDQRVGAGTAISILGTNPTTFYLNGTAYHTTVTHDIPNVYPLSITIAGPTTYDPFYPAEHPIGAAVNGGTELFLRPGEPILFPLAGDDGGSYAACRRDFVFGATKTQILTARYVYGNETVPDDCAPVEFVVECAALPDLPDGSSWSHDSAFEVPCVEG</sequence>
<gene>
    <name evidence="3" type="ORF">GQX73_g4157</name>
</gene>
<dbReference type="InterPro" id="IPR057229">
    <property type="entry name" value="DUF7907"/>
</dbReference>
<keyword evidence="1" id="KW-0732">Signal</keyword>
<dbReference type="Proteomes" id="UP000481858">
    <property type="component" value="Unassembled WGS sequence"/>
</dbReference>
<feature type="domain" description="DUF7907" evidence="2">
    <location>
        <begin position="30"/>
        <end position="188"/>
    </location>
</feature>
<dbReference type="AlphaFoldDB" id="A0A7C8IQ50"/>
<dbReference type="OrthoDB" id="3518533at2759"/>
<proteinExistence type="predicted"/>
<accession>A0A7C8IQ50</accession>
<dbReference type="InParanoid" id="A0A7C8IQ50"/>
<evidence type="ECO:0000256" key="1">
    <source>
        <dbReference type="SAM" id="SignalP"/>
    </source>
</evidence>
<name>A0A7C8IQ50_9PEZI</name>
<feature type="chain" id="PRO_5028913113" description="DUF7907 domain-containing protein" evidence="1">
    <location>
        <begin position="18"/>
        <end position="213"/>
    </location>
</feature>
<dbReference type="Pfam" id="PF25484">
    <property type="entry name" value="DUF7907"/>
    <property type="match status" value="1"/>
</dbReference>
<evidence type="ECO:0000313" key="3">
    <source>
        <dbReference type="EMBL" id="KAF2969461.1"/>
    </source>
</evidence>
<keyword evidence="4" id="KW-1185">Reference proteome</keyword>
<evidence type="ECO:0000259" key="2">
    <source>
        <dbReference type="Pfam" id="PF25484"/>
    </source>
</evidence>
<comment type="caution">
    <text evidence="3">The sequence shown here is derived from an EMBL/GenBank/DDBJ whole genome shotgun (WGS) entry which is preliminary data.</text>
</comment>
<dbReference type="EMBL" id="WUBL01000036">
    <property type="protein sequence ID" value="KAF2969461.1"/>
    <property type="molecule type" value="Genomic_DNA"/>
</dbReference>
<feature type="signal peptide" evidence="1">
    <location>
        <begin position="1"/>
        <end position="17"/>
    </location>
</feature>
<organism evidence="3 4">
    <name type="scientific">Xylaria multiplex</name>
    <dbReference type="NCBI Taxonomy" id="323545"/>
    <lineage>
        <taxon>Eukaryota</taxon>
        <taxon>Fungi</taxon>
        <taxon>Dikarya</taxon>
        <taxon>Ascomycota</taxon>
        <taxon>Pezizomycotina</taxon>
        <taxon>Sordariomycetes</taxon>
        <taxon>Xylariomycetidae</taxon>
        <taxon>Xylariales</taxon>
        <taxon>Xylariaceae</taxon>
        <taxon>Xylaria</taxon>
    </lineage>
</organism>